<keyword evidence="5 7" id="KW-0472">Membrane</keyword>
<dbReference type="InterPro" id="IPR025857">
    <property type="entry name" value="MacB_PCD"/>
</dbReference>
<evidence type="ECO:0000313" key="11">
    <source>
        <dbReference type="Proteomes" id="UP000295443"/>
    </source>
</evidence>
<gene>
    <name evidence="10" type="ORF">EZJ19_12065</name>
</gene>
<name>A0A4R1B8J3_9PROT</name>
<keyword evidence="3 7" id="KW-0812">Transmembrane</keyword>
<evidence type="ECO:0000256" key="1">
    <source>
        <dbReference type="ARBA" id="ARBA00004651"/>
    </source>
</evidence>
<dbReference type="InterPro" id="IPR050250">
    <property type="entry name" value="Macrolide_Exporter_MacB"/>
</dbReference>
<protein>
    <submittedName>
        <fullName evidence="10">FtsX-like permease family protein</fullName>
    </submittedName>
</protein>
<comment type="similarity">
    <text evidence="6">Belongs to the ABC-4 integral membrane protein family.</text>
</comment>
<comment type="caution">
    <text evidence="10">The sequence shown here is derived from an EMBL/GenBank/DDBJ whole genome shotgun (WGS) entry which is preliminary data.</text>
</comment>
<comment type="subcellular location">
    <subcellularLocation>
        <location evidence="1">Cell membrane</location>
        <topology evidence="1">Multi-pass membrane protein</topology>
    </subcellularLocation>
</comment>
<evidence type="ECO:0000256" key="5">
    <source>
        <dbReference type="ARBA" id="ARBA00023136"/>
    </source>
</evidence>
<feature type="domain" description="MacB-like periplasmic core" evidence="9">
    <location>
        <begin position="3"/>
        <end position="232"/>
    </location>
</feature>
<dbReference type="OrthoDB" id="4814201at2"/>
<dbReference type="GO" id="GO:0022857">
    <property type="term" value="F:transmembrane transporter activity"/>
    <property type="evidence" value="ECO:0007669"/>
    <property type="project" value="TreeGrafter"/>
</dbReference>
<proteinExistence type="inferred from homology"/>
<dbReference type="GO" id="GO:0005886">
    <property type="term" value="C:plasma membrane"/>
    <property type="evidence" value="ECO:0007669"/>
    <property type="project" value="UniProtKB-SubCell"/>
</dbReference>
<evidence type="ECO:0000259" key="8">
    <source>
        <dbReference type="Pfam" id="PF02687"/>
    </source>
</evidence>
<evidence type="ECO:0000256" key="3">
    <source>
        <dbReference type="ARBA" id="ARBA00022692"/>
    </source>
</evidence>
<dbReference type="EMBL" id="SJZB01000042">
    <property type="protein sequence ID" value="TCJ13005.1"/>
    <property type="molecule type" value="Genomic_DNA"/>
</dbReference>
<evidence type="ECO:0000313" key="10">
    <source>
        <dbReference type="EMBL" id="TCJ13005.1"/>
    </source>
</evidence>
<dbReference type="Pfam" id="PF02687">
    <property type="entry name" value="FtsX"/>
    <property type="match status" value="1"/>
</dbReference>
<evidence type="ECO:0000256" key="7">
    <source>
        <dbReference type="SAM" id="Phobius"/>
    </source>
</evidence>
<feature type="transmembrane region" description="Helical" evidence="7">
    <location>
        <begin position="268"/>
        <end position="293"/>
    </location>
</feature>
<keyword evidence="2" id="KW-1003">Cell membrane</keyword>
<evidence type="ECO:0000259" key="9">
    <source>
        <dbReference type="Pfam" id="PF12704"/>
    </source>
</evidence>
<evidence type="ECO:0000256" key="2">
    <source>
        <dbReference type="ARBA" id="ARBA00022475"/>
    </source>
</evidence>
<dbReference type="Pfam" id="PF12704">
    <property type="entry name" value="MacB_PCD"/>
    <property type="match status" value="1"/>
</dbReference>
<organism evidence="10 11">
    <name type="scientific">Parasulfuritortus cantonensis</name>
    <dbReference type="NCBI Taxonomy" id="2528202"/>
    <lineage>
        <taxon>Bacteria</taxon>
        <taxon>Pseudomonadati</taxon>
        <taxon>Pseudomonadota</taxon>
        <taxon>Betaproteobacteria</taxon>
        <taxon>Nitrosomonadales</taxon>
        <taxon>Thiobacillaceae</taxon>
        <taxon>Parasulfuritortus</taxon>
    </lineage>
</organism>
<dbReference type="PANTHER" id="PTHR30572">
    <property type="entry name" value="MEMBRANE COMPONENT OF TRANSPORTER-RELATED"/>
    <property type="match status" value="1"/>
</dbReference>
<keyword evidence="4 7" id="KW-1133">Transmembrane helix</keyword>
<feature type="transmembrane region" description="Helical" evidence="7">
    <location>
        <begin position="357"/>
        <end position="375"/>
    </location>
</feature>
<accession>A0A4R1B8J3</accession>
<sequence length="392" mass="41299">MRSALTTLGIVIGIAAVITMLAVGEGARRQVAEQMKSLGTNLMLVLPGTVTSGGVRLGGASRDSLTEADVLAMRAEIADVAAAAPALRGSGQVVYGNQNWSTQLYGIDADYLVARDWRIERGRAFDDNDLHGNAKVALVGETVAQMLFGGTDPTGLTIRVKGVPLTIVGLLGGKGQNVMGQDQDDIVLIPLGTARGRLLGQSLGRPDSVNNVTVKMADGVDMRAAEAQVRALLRQRHRIQPGQDDDFNIRNLSEIVQAEQASSNALSALLAAIASVSLIVGGIGIMNIMLVSVTERTREIGIRLAVGARRRDILTQFMVEAVTLSVLGGLVGVALGLGGGLLVQRLFDWPVAFQARAVLLAVVSASAVGIFFGWYPARQAARLTPVEALRHD</sequence>
<feature type="domain" description="ABC3 transporter permease C-terminal" evidence="8">
    <location>
        <begin position="272"/>
        <end position="385"/>
    </location>
</feature>
<evidence type="ECO:0000256" key="4">
    <source>
        <dbReference type="ARBA" id="ARBA00022989"/>
    </source>
</evidence>
<feature type="transmembrane region" description="Helical" evidence="7">
    <location>
        <begin position="313"/>
        <end position="337"/>
    </location>
</feature>
<keyword evidence="11" id="KW-1185">Reference proteome</keyword>
<reference evidence="10 11" key="1">
    <citation type="submission" date="2019-03" db="EMBL/GenBank/DDBJ databases">
        <title>Genome sequence of Thiobacillaceae bacterium LSR1, a sulfur-oxidizing bacterium isolated from freshwater sediment.</title>
        <authorList>
            <person name="Li S."/>
        </authorList>
    </citation>
    <scope>NUCLEOTIDE SEQUENCE [LARGE SCALE GENOMIC DNA]</scope>
    <source>
        <strain evidence="10 11">LSR1</strain>
    </source>
</reference>
<evidence type="ECO:0000256" key="6">
    <source>
        <dbReference type="ARBA" id="ARBA00038076"/>
    </source>
</evidence>
<dbReference type="AlphaFoldDB" id="A0A4R1B8J3"/>
<dbReference type="PANTHER" id="PTHR30572:SF4">
    <property type="entry name" value="ABC TRANSPORTER PERMEASE YTRF"/>
    <property type="match status" value="1"/>
</dbReference>
<dbReference type="Proteomes" id="UP000295443">
    <property type="component" value="Unassembled WGS sequence"/>
</dbReference>
<dbReference type="InterPro" id="IPR003838">
    <property type="entry name" value="ABC3_permease_C"/>
</dbReference>